<dbReference type="Pfam" id="PF04978">
    <property type="entry name" value="MST"/>
    <property type="match status" value="1"/>
</dbReference>
<accession>A0A4R7VXY8</accession>
<gene>
    <name evidence="1" type="ORF">CLV71_103261</name>
</gene>
<keyword evidence="2" id="KW-1185">Reference proteome</keyword>
<proteinExistence type="predicted"/>
<dbReference type="Proteomes" id="UP000294927">
    <property type="component" value="Unassembled WGS sequence"/>
</dbReference>
<dbReference type="AlphaFoldDB" id="A0A4R7VXY8"/>
<dbReference type="EMBL" id="SOCP01000003">
    <property type="protein sequence ID" value="TDV55020.1"/>
    <property type="molecule type" value="Genomic_DNA"/>
</dbReference>
<sequence length="190" mass="21495">MMTGTAADLHRYLQQSRDSLVRSLDGLSEYDVRRPMTPTATNLLGLVKHLVGIELGYLGDCVGRPAPFTLPWDEDGSVWESADMWARPDESREYLLDLYRRAWRHSDESMAELPLDAPATVSWWPEERRATTFGSLLVRVVAETAQHAGHADIVRELIDGQAGMDQAVMGDTEWWAKYVAQVREAAEQHR</sequence>
<name>A0A4R7VXY8_9PSEU</name>
<evidence type="ECO:0000313" key="1">
    <source>
        <dbReference type="EMBL" id="TDV55020.1"/>
    </source>
</evidence>
<dbReference type="SUPFAM" id="SSF109854">
    <property type="entry name" value="DinB/YfiT-like putative metalloenzymes"/>
    <property type="match status" value="1"/>
</dbReference>
<organism evidence="1 2">
    <name type="scientific">Actinophytocola oryzae</name>
    <dbReference type="NCBI Taxonomy" id="502181"/>
    <lineage>
        <taxon>Bacteria</taxon>
        <taxon>Bacillati</taxon>
        <taxon>Actinomycetota</taxon>
        <taxon>Actinomycetes</taxon>
        <taxon>Pseudonocardiales</taxon>
        <taxon>Pseudonocardiaceae</taxon>
    </lineage>
</organism>
<dbReference type="InterPro" id="IPR034660">
    <property type="entry name" value="DinB/YfiT-like"/>
</dbReference>
<dbReference type="InterPro" id="IPR007061">
    <property type="entry name" value="MST-like"/>
</dbReference>
<protein>
    <submittedName>
        <fullName evidence="1">Uncharacterized protein DUF664</fullName>
    </submittedName>
</protein>
<reference evidence="1 2" key="1">
    <citation type="submission" date="2019-03" db="EMBL/GenBank/DDBJ databases">
        <title>Genomic Encyclopedia of Archaeal and Bacterial Type Strains, Phase II (KMG-II): from individual species to whole genera.</title>
        <authorList>
            <person name="Goeker M."/>
        </authorList>
    </citation>
    <scope>NUCLEOTIDE SEQUENCE [LARGE SCALE GENOMIC DNA]</scope>
    <source>
        <strain evidence="1 2">DSM 45499</strain>
    </source>
</reference>
<comment type="caution">
    <text evidence="1">The sequence shown here is derived from an EMBL/GenBank/DDBJ whole genome shotgun (WGS) entry which is preliminary data.</text>
</comment>
<evidence type="ECO:0000313" key="2">
    <source>
        <dbReference type="Proteomes" id="UP000294927"/>
    </source>
</evidence>
<dbReference type="Gene3D" id="1.20.120.450">
    <property type="entry name" value="dinb family like domain"/>
    <property type="match status" value="1"/>
</dbReference>